<evidence type="ECO:0000313" key="3">
    <source>
        <dbReference type="EMBL" id="KKZ64363.1"/>
    </source>
</evidence>
<organism evidence="3 4">
    <name type="scientific">[Emmonsia] crescens</name>
    <dbReference type="NCBI Taxonomy" id="73230"/>
    <lineage>
        <taxon>Eukaryota</taxon>
        <taxon>Fungi</taxon>
        <taxon>Dikarya</taxon>
        <taxon>Ascomycota</taxon>
        <taxon>Pezizomycotina</taxon>
        <taxon>Eurotiomycetes</taxon>
        <taxon>Eurotiomycetidae</taxon>
        <taxon>Onygenales</taxon>
        <taxon>Ajellomycetaceae</taxon>
        <taxon>Emergomyces</taxon>
    </lineage>
</organism>
<proteinExistence type="predicted"/>
<dbReference type="AlphaFoldDB" id="A0A0G2I1W7"/>
<dbReference type="EMBL" id="LCZI01000801">
    <property type="protein sequence ID" value="KKZ64363.1"/>
    <property type="molecule type" value="Genomic_DNA"/>
</dbReference>
<reference evidence="4" key="1">
    <citation type="journal article" date="2015" name="PLoS Genet.">
        <title>The dynamic genome and transcriptome of the human fungal pathogen Blastomyces and close relative Emmonsia.</title>
        <authorList>
            <person name="Munoz J.F."/>
            <person name="Gauthier G.M."/>
            <person name="Desjardins C.A."/>
            <person name="Gallo J.E."/>
            <person name="Holder J."/>
            <person name="Sullivan T.D."/>
            <person name="Marty A.J."/>
            <person name="Carmen J.C."/>
            <person name="Chen Z."/>
            <person name="Ding L."/>
            <person name="Gujja S."/>
            <person name="Magrini V."/>
            <person name="Misas E."/>
            <person name="Mitreva M."/>
            <person name="Priest M."/>
            <person name="Saif S."/>
            <person name="Whiston E.A."/>
            <person name="Young S."/>
            <person name="Zeng Q."/>
            <person name="Goldman W.E."/>
            <person name="Mardis E.R."/>
            <person name="Taylor J.W."/>
            <person name="McEwen J.G."/>
            <person name="Clay O.K."/>
            <person name="Klein B.S."/>
            <person name="Cuomo C.A."/>
        </authorList>
    </citation>
    <scope>NUCLEOTIDE SEQUENCE [LARGE SCALE GENOMIC DNA]</scope>
    <source>
        <strain evidence="4">UAMH 3008</strain>
    </source>
</reference>
<sequence>MFASKFIFFAALLALFNAVIAVTPGCLLGAINTQTNPGDLKKICADQGVQREIVKMCPENVIKDALKSFSDSCAEAGQKVSLIDINKPTGTSPSGSNGGGDNGSGNNPTSTGPGGSPSGTGTSAGYVHKIDSLSVAGILALVGLVSAM</sequence>
<evidence type="ECO:0000256" key="1">
    <source>
        <dbReference type="SAM" id="MobiDB-lite"/>
    </source>
</evidence>
<feature type="signal peptide" evidence="2">
    <location>
        <begin position="1"/>
        <end position="21"/>
    </location>
</feature>
<evidence type="ECO:0000256" key="2">
    <source>
        <dbReference type="SAM" id="SignalP"/>
    </source>
</evidence>
<evidence type="ECO:0008006" key="5">
    <source>
        <dbReference type="Google" id="ProtNLM"/>
    </source>
</evidence>
<feature type="region of interest" description="Disordered" evidence="1">
    <location>
        <begin position="84"/>
        <end position="123"/>
    </location>
</feature>
<dbReference type="OrthoDB" id="4776947at2759"/>
<gene>
    <name evidence="3" type="ORF">EMCG_09649</name>
</gene>
<dbReference type="VEuPathDB" id="FungiDB:EMCG_09649"/>
<evidence type="ECO:0000313" key="4">
    <source>
        <dbReference type="Proteomes" id="UP000034164"/>
    </source>
</evidence>
<keyword evidence="2" id="KW-0732">Signal</keyword>
<accession>A0A0G2I1W7</accession>
<protein>
    <recommendedName>
        <fullName evidence="5">Extracellular membrane protein CFEM domain-containing protein</fullName>
    </recommendedName>
</protein>
<name>A0A0G2I1W7_9EURO</name>
<comment type="caution">
    <text evidence="3">The sequence shown here is derived from an EMBL/GenBank/DDBJ whole genome shotgun (WGS) entry which is preliminary data.</text>
</comment>
<feature type="chain" id="PRO_5002545694" description="Extracellular membrane protein CFEM domain-containing protein" evidence="2">
    <location>
        <begin position="22"/>
        <end position="148"/>
    </location>
</feature>
<dbReference type="Proteomes" id="UP000034164">
    <property type="component" value="Unassembled WGS sequence"/>
</dbReference>